<dbReference type="AlphaFoldDB" id="A0A0L6JPN6"/>
<keyword evidence="3" id="KW-1185">Reference proteome</keyword>
<evidence type="ECO:0000256" key="1">
    <source>
        <dbReference type="SAM" id="Phobius"/>
    </source>
</evidence>
<reference evidence="3" key="1">
    <citation type="submission" date="2015-07" db="EMBL/GenBank/DDBJ databases">
        <title>Near-Complete Genome Sequence of the Cellulolytic Bacterium Bacteroides (Pseudobacteroides) cellulosolvens ATCC 35603.</title>
        <authorList>
            <person name="Dassa B."/>
            <person name="Utturkar S.M."/>
            <person name="Klingeman D.M."/>
            <person name="Hurt R.A."/>
            <person name="Keller M."/>
            <person name="Xu J."/>
            <person name="Reddy Y.H.K."/>
            <person name="Borovok I."/>
            <person name="Grinberg I.R."/>
            <person name="Lamed R."/>
            <person name="Zhivin O."/>
            <person name="Bayer E.A."/>
            <person name="Brown S.D."/>
        </authorList>
    </citation>
    <scope>NUCLEOTIDE SEQUENCE [LARGE SCALE GENOMIC DNA]</scope>
    <source>
        <strain evidence="3">DSM 2933</strain>
    </source>
</reference>
<keyword evidence="1" id="KW-0812">Transmembrane</keyword>
<organism evidence="2 3">
    <name type="scientific">Pseudobacteroides cellulosolvens ATCC 35603 = DSM 2933</name>
    <dbReference type="NCBI Taxonomy" id="398512"/>
    <lineage>
        <taxon>Bacteria</taxon>
        <taxon>Bacillati</taxon>
        <taxon>Bacillota</taxon>
        <taxon>Clostridia</taxon>
        <taxon>Eubacteriales</taxon>
        <taxon>Oscillospiraceae</taxon>
        <taxon>Pseudobacteroides</taxon>
    </lineage>
</organism>
<dbReference type="RefSeq" id="WP_162838933.1">
    <property type="nucleotide sequence ID" value="NZ_JQKC01000035.1"/>
</dbReference>
<proteinExistence type="predicted"/>
<name>A0A0L6JPN6_9FIRM</name>
<sequence>MNRKKMIELIVYILIVIVGIVLLMTNHLKDKEKINDLHFGGVSNAVISVQ</sequence>
<feature type="transmembrane region" description="Helical" evidence="1">
    <location>
        <begin position="6"/>
        <end position="25"/>
    </location>
</feature>
<dbReference type="EMBL" id="LGTC01000001">
    <property type="protein sequence ID" value="KNY27739.1"/>
    <property type="molecule type" value="Genomic_DNA"/>
</dbReference>
<evidence type="ECO:0000313" key="3">
    <source>
        <dbReference type="Proteomes" id="UP000036923"/>
    </source>
</evidence>
<keyword evidence="1" id="KW-1133">Transmembrane helix</keyword>
<comment type="caution">
    <text evidence="2">The sequence shown here is derived from an EMBL/GenBank/DDBJ whole genome shotgun (WGS) entry which is preliminary data.</text>
</comment>
<keyword evidence="1" id="KW-0472">Membrane</keyword>
<gene>
    <name evidence="2" type="ORF">Bccel_3010</name>
</gene>
<accession>A0A0L6JPN6</accession>
<dbReference type="Proteomes" id="UP000036923">
    <property type="component" value="Unassembled WGS sequence"/>
</dbReference>
<protein>
    <submittedName>
        <fullName evidence="2">Uncharacterized protein</fullName>
    </submittedName>
</protein>
<evidence type="ECO:0000313" key="2">
    <source>
        <dbReference type="EMBL" id="KNY27739.1"/>
    </source>
</evidence>